<keyword evidence="3" id="KW-1185">Reference proteome</keyword>
<sequence>MECNKQMVNIHNPNTMQEPIKKKMPIYPQNTMPGIAQSNKECRTWNDYGSLCSSNDKHNELNHIDSDVYVFKSAQYQIMDYSIKQTLRIMTNDRKKLEDMMSQQWSKPEGIRYYEYPSSFDRYNPQNSELWKVLEQYYFKNLPPLFSDVQRNDHKGDFSNDVAKTKNEISDPGKCIWNKYKHQCYEWLEAFRHCYTSFINDNIQNKSNDKLQRCIYIAHTDMVILFHFKPSNDDADKWLIPQVVLNSPYPNLIARLEKAKIPFETPLELYQSFAKQTNICLFYFIFCVCRYTYIFFFNSKSVCSQPDKPMTGGVSDDVSNTKKQKGEGDDDEELDDDTDLGELQANGIRLRGVSNNGTALAAKSLVKKSFEKQNKGIIINGFANVQKFFSEWLNYFVQEFMRPAKKLREVPWLISDQPFLNCMFKQVQSSAIVCGKDSRSQSQQYMVQWKGIILPHLFSQLLSRGSCTTDFSVQCQLLHCVNQTKINQLIACNNPNMQKQQMFRVQQTRVEIGNSENLKKKKILQ</sequence>
<comment type="caution">
    <text evidence="2">The sequence shown here is derived from an EMBL/GenBank/DDBJ whole genome shotgun (WGS) entry which is preliminary data.</text>
</comment>
<dbReference type="EMBL" id="ASPP01021747">
    <property type="protein sequence ID" value="ETO12079.1"/>
    <property type="molecule type" value="Genomic_DNA"/>
</dbReference>
<dbReference type="AlphaFoldDB" id="X6MDW4"/>
<dbReference type="Proteomes" id="UP000023152">
    <property type="component" value="Unassembled WGS sequence"/>
</dbReference>
<feature type="region of interest" description="Disordered" evidence="1">
    <location>
        <begin position="310"/>
        <end position="338"/>
    </location>
</feature>
<proteinExistence type="predicted"/>
<evidence type="ECO:0000313" key="2">
    <source>
        <dbReference type="EMBL" id="ETO12079.1"/>
    </source>
</evidence>
<evidence type="ECO:0000313" key="3">
    <source>
        <dbReference type="Proteomes" id="UP000023152"/>
    </source>
</evidence>
<gene>
    <name evidence="2" type="ORF">RFI_25294</name>
</gene>
<reference evidence="2 3" key="1">
    <citation type="journal article" date="2013" name="Curr. Biol.">
        <title>The Genome of the Foraminiferan Reticulomyxa filosa.</title>
        <authorList>
            <person name="Glockner G."/>
            <person name="Hulsmann N."/>
            <person name="Schleicher M."/>
            <person name="Noegel A.A."/>
            <person name="Eichinger L."/>
            <person name="Gallinger C."/>
            <person name="Pawlowski J."/>
            <person name="Sierra R."/>
            <person name="Euteneuer U."/>
            <person name="Pillet L."/>
            <person name="Moustafa A."/>
            <person name="Platzer M."/>
            <person name="Groth M."/>
            <person name="Szafranski K."/>
            <person name="Schliwa M."/>
        </authorList>
    </citation>
    <scope>NUCLEOTIDE SEQUENCE [LARGE SCALE GENOMIC DNA]</scope>
</reference>
<name>X6MDW4_RETFI</name>
<accession>X6MDW4</accession>
<protein>
    <submittedName>
        <fullName evidence="2">Uncharacterized protein</fullName>
    </submittedName>
</protein>
<organism evidence="2 3">
    <name type="scientific">Reticulomyxa filosa</name>
    <dbReference type="NCBI Taxonomy" id="46433"/>
    <lineage>
        <taxon>Eukaryota</taxon>
        <taxon>Sar</taxon>
        <taxon>Rhizaria</taxon>
        <taxon>Retaria</taxon>
        <taxon>Foraminifera</taxon>
        <taxon>Monothalamids</taxon>
        <taxon>Reticulomyxidae</taxon>
        <taxon>Reticulomyxa</taxon>
    </lineage>
</organism>
<evidence type="ECO:0000256" key="1">
    <source>
        <dbReference type="SAM" id="MobiDB-lite"/>
    </source>
</evidence>
<feature type="compositionally biased region" description="Acidic residues" evidence="1">
    <location>
        <begin position="328"/>
        <end position="338"/>
    </location>
</feature>